<protein>
    <submittedName>
        <fullName evidence="1">Uncharacterized protein</fullName>
    </submittedName>
</protein>
<dbReference type="Proteomes" id="UP000235672">
    <property type="component" value="Unassembled WGS sequence"/>
</dbReference>
<keyword evidence="2" id="KW-1185">Reference proteome</keyword>
<organism evidence="1 2">
    <name type="scientific">Hyaloscypha hepaticicola</name>
    <dbReference type="NCBI Taxonomy" id="2082293"/>
    <lineage>
        <taxon>Eukaryota</taxon>
        <taxon>Fungi</taxon>
        <taxon>Dikarya</taxon>
        <taxon>Ascomycota</taxon>
        <taxon>Pezizomycotina</taxon>
        <taxon>Leotiomycetes</taxon>
        <taxon>Helotiales</taxon>
        <taxon>Hyaloscyphaceae</taxon>
        <taxon>Hyaloscypha</taxon>
    </lineage>
</organism>
<reference evidence="1 2" key="1">
    <citation type="submission" date="2016-05" db="EMBL/GenBank/DDBJ databases">
        <title>A degradative enzymes factory behind the ericoid mycorrhizal symbiosis.</title>
        <authorList>
            <consortium name="DOE Joint Genome Institute"/>
            <person name="Martino E."/>
            <person name="Morin E."/>
            <person name="Grelet G."/>
            <person name="Kuo A."/>
            <person name="Kohler A."/>
            <person name="Daghino S."/>
            <person name="Barry K."/>
            <person name="Choi C."/>
            <person name="Cichocki N."/>
            <person name="Clum A."/>
            <person name="Copeland A."/>
            <person name="Hainaut M."/>
            <person name="Haridas S."/>
            <person name="Labutti K."/>
            <person name="Lindquist E."/>
            <person name="Lipzen A."/>
            <person name="Khouja H.-R."/>
            <person name="Murat C."/>
            <person name="Ohm R."/>
            <person name="Olson A."/>
            <person name="Spatafora J."/>
            <person name="Veneault-Fourrey C."/>
            <person name="Henrissat B."/>
            <person name="Grigoriev I."/>
            <person name="Martin F."/>
            <person name="Perotto S."/>
        </authorList>
    </citation>
    <scope>NUCLEOTIDE SEQUENCE [LARGE SCALE GENOMIC DNA]</scope>
    <source>
        <strain evidence="1 2">UAMH 7357</strain>
    </source>
</reference>
<evidence type="ECO:0000313" key="1">
    <source>
        <dbReference type="EMBL" id="PMD21281.1"/>
    </source>
</evidence>
<accession>A0A2J6Q4X9</accession>
<proteinExistence type="predicted"/>
<dbReference type="AlphaFoldDB" id="A0A2J6Q4X9"/>
<feature type="non-terminal residue" evidence="1">
    <location>
        <position position="50"/>
    </location>
</feature>
<sequence>MDTFPRSCSRLGMAYSVLARLFTCDYCRTGRAWRAGGCTGANLQTVEPMP</sequence>
<dbReference type="EMBL" id="KZ613482">
    <property type="protein sequence ID" value="PMD21281.1"/>
    <property type="molecule type" value="Genomic_DNA"/>
</dbReference>
<gene>
    <name evidence="1" type="ORF">NA56DRAFT_749182</name>
</gene>
<evidence type="ECO:0000313" key="2">
    <source>
        <dbReference type="Proteomes" id="UP000235672"/>
    </source>
</evidence>
<name>A0A2J6Q4X9_9HELO</name>